<reference evidence="1 2" key="1">
    <citation type="submission" date="2021-06" db="EMBL/GenBank/DDBJ databases">
        <authorList>
            <person name="Palmer J.M."/>
        </authorList>
    </citation>
    <scope>NUCLEOTIDE SEQUENCE [LARGE SCALE GENOMIC DNA]</scope>
    <source>
        <strain evidence="2">if_2019</strain>
        <tissue evidence="1">Muscle</tissue>
    </source>
</reference>
<name>A0ABV0U0R4_9TELE</name>
<comment type="caution">
    <text evidence="1">The sequence shown here is derived from an EMBL/GenBank/DDBJ whole genome shotgun (WGS) entry which is preliminary data.</text>
</comment>
<proteinExistence type="predicted"/>
<gene>
    <name evidence="1" type="ORF">ILYODFUR_036583</name>
</gene>
<sequence>MCGDMNVPREQAFKACSESFNRLCEVLARGERLRRAGEQRCTVLGKELKIVEEKYGQMKAQLEVMEGSTAFYNDGMWFGSVDICCFLDRHITNCHSSNYCQN</sequence>
<keyword evidence="2" id="KW-1185">Reference proteome</keyword>
<organism evidence="1 2">
    <name type="scientific">Ilyodon furcidens</name>
    <name type="common">goldbreast splitfin</name>
    <dbReference type="NCBI Taxonomy" id="33524"/>
    <lineage>
        <taxon>Eukaryota</taxon>
        <taxon>Metazoa</taxon>
        <taxon>Chordata</taxon>
        <taxon>Craniata</taxon>
        <taxon>Vertebrata</taxon>
        <taxon>Euteleostomi</taxon>
        <taxon>Actinopterygii</taxon>
        <taxon>Neopterygii</taxon>
        <taxon>Teleostei</taxon>
        <taxon>Neoteleostei</taxon>
        <taxon>Acanthomorphata</taxon>
        <taxon>Ovalentaria</taxon>
        <taxon>Atherinomorphae</taxon>
        <taxon>Cyprinodontiformes</taxon>
        <taxon>Goodeidae</taxon>
        <taxon>Ilyodon</taxon>
    </lineage>
</organism>
<dbReference type="Proteomes" id="UP001482620">
    <property type="component" value="Unassembled WGS sequence"/>
</dbReference>
<evidence type="ECO:0000313" key="2">
    <source>
        <dbReference type="Proteomes" id="UP001482620"/>
    </source>
</evidence>
<accession>A0ABV0U0R4</accession>
<protein>
    <submittedName>
        <fullName evidence="1">Uncharacterized protein</fullName>
    </submittedName>
</protein>
<evidence type="ECO:0000313" key="1">
    <source>
        <dbReference type="EMBL" id="MEQ2238758.1"/>
    </source>
</evidence>
<dbReference type="EMBL" id="JAHRIQ010053867">
    <property type="protein sequence ID" value="MEQ2238758.1"/>
    <property type="molecule type" value="Genomic_DNA"/>
</dbReference>